<accession>A0A382TJ51</accession>
<gene>
    <name evidence="3" type="ORF">METZ01_LOCUS374847</name>
</gene>
<dbReference type="PANTHER" id="PTHR48081">
    <property type="entry name" value="AB HYDROLASE SUPERFAMILY PROTEIN C4A8.06C"/>
    <property type="match status" value="1"/>
</dbReference>
<sequence length="239" mass="26688">MVLDKQSQALLKEMQEQNLPPVYTISPKEARQQFDLRPRLPGPKLPKVRYISVPIDGVNINCRMYIPDTKKKLPILVWFHGGGWVLGNVDGSDGVTRNLAIGSGCAVLSVNYRLSPEVKFPGPLNDCYGVTRWVYENAKDLNIDKDRISVGGDSAGGNLAAAVCLRAKDEGEIPLVSQLLVYPCVDTDFNRSSYKKNKDDYALTATAMKWFWEQYINSKSDMLNPYVCPLKYSDHSGLP</sequence>
<keyword evidence="1" id="KW-0378">Hydrolase</keyword>
<organism evidence="3">
    <name type="scientific">marine metagenome</name>
    <dbReference type="NCBI Taxonomy" id="408172"/>
    <lineage>
        <taxon>unclassified sequences</taxon>
        <taxon>metagenomes</taxon>
        <taxon>ecological metagenomes</taxon>
    </lineage>
</organism>
<evidence type="ECO:0000313" key="3">
    <source>
        <dbReference type="EMBL" id="SVD21993.1"/>
    </source>
</evidence>
<dbReference type="SUPFAM" id="SSF53474">
    <property type="entry name" value="alpha/beta-Hydrolases"/>
    <property type="match status" value="1"/>
</dbReference>
<evidence type="ECO:0000256" key="1">
    <source>
        <dbReference type="ARBA" id="ARBA00022801"/>
    </source>
</evidence>
<dbReference type="Pfam" id="PF07859">
    <property type="entry name" value="Abhydrolase_3"/>
    <property type="match status" value="1"/>
</dbReference>
<dbReference type="InterPro" id="IPR050300">
    <property type="entry name" value="GDXG_lipolytic_enzyme"/>
</dbReference>
<protein>
    <recommendedName>
        <fullName evidence="2">Alpha/beta hydrolase fold-3 domain-containing protein</fullName>
    </recommendedName>
</protein>
<evidence type="ECO:0000259" key="2">
    <source>
        <dbReference type="Pfam" id="PF07859"/>
    </source>
</evidence>
<feature type="non-terminal residue" evidence="3">
    <location>
        <position position="239"/>
    </location>
</feature>
<feature type="domain" description="Alpha/beta hydrolase fold-3" evidence="2">
    <location>
        <begin position="76"/>
        <end position="239"/>
    </location>
</feature>
<dbReference type="Gene3D" id="3.40.50.1820">
    <property type="entry name" value="alpha/beta hydrolase"/>
    <property type="match status" value="1"/>
</dbReference>
<dbReference type="InterPro" id="IPR013094">
    <property type="entry name" value="AB_hydrolase_3"/>
</dbReference>
<dbReference type="PANTHER" id="PTHR48081:SF8">
    <property type="entry name" value="ALPHA_BETA HYDROLASE FOLD-3 DOMAIN-CONTAINING PROTEIN-RELATED"/>
    <property type="match status" value="1"/>
</dbReference>
<reference evidence="3" key="1">
    <citation type="submission" date="2018-05" db="EMBL/GenBank/DDBJ databases">
        <authorList>
            <person name="Lanie J.A."/>
            <person name="Ng W.-L."/>
            <person name="Kazmierczak K.M."/>
            <person name="Andrzejewski T.M."/>
            <person name="Davidsen T.M."/>
            <person name="Wayne K.J."/>
            <person name="Tettelin H."/>
            <person name="Glass J.I."/>
            <person name="Rusch D."/>
            <person name="Podicherti R."/>
            <person name="Tsui H.-C.T."/>
            <person name="Winkler M.E."/>
        </authorList>
    </citation>
    <scope>NUCLEOTIDE SEQUENCE</scope>
</reference>
<dbReference type="InterPro" id="IPR029058">
    <property type="entry name" value="AB_hydrolase_fold"/>
</dbReference>
<proteinExistence type="predicted"/>
<dbReference type="AlphaFoldDB" id="A0A382TJ51"/>
<dbReference type="GO" id="GO:0016787">
    <property type="term" value="F:hydrolase activity"/>
    <property type="evidence" value="ECO:0007669"/>
    <property type="project" value="UniProtKB-KW"/>
</dbReference>
<name>A0A382TJ51_9ZZZZ</name>
<dbReference type="EMBL" id="UINC01136938">
    <property type="protein sequence ID" value="SVD21993.1"/>
    <property type="molecule type" value="Genomic_DNA"/>
</dbReference>